<proteinExistence type="predicted"/>
<name>A0ABW9RSH2_9BACT</name>
<dbReference type="RefSeq" id="WP_155172625.1">
    <property type="nucleotide sequence ID" value="NZ_BAAAFL010000012.1"/>
</dbReference>
<evidence type="ECO:0000313" key="3">
    <source>
        <dbReference type="Proteomes" id="UP000798808"/>
    </source>
</evidence>
<dbReference type="GO" id="GO:0016787">
    <property type="term" value="F:hydrolase activity"/>
    <property type="evidence" value="ECO:0007669"/>
    <property type="project" value="UniProtKB-KW"/>
</dbReference>
<protein>
    <submittedName>
        <fullName evidence="2">Alpha/beta hydrolase</fullName>
    </submittedName>
</protein>
<keyword evidence="2" id="KW-0378">Hydrolase</keyword>
<dbReference type="InterPro" id="IPR029058">
    <property type="entry name" value="AB_hydrolase_fold"/>
</dbReference>
<dbReference type="Gene3D" id="3.40.50.1820">
    <property type="entry name" value="alpha/beta hydrolase"/>
    <property type="match status" value="1"/>
</dbReference>
<dbReference type="EMBL" id="SMLW01000553">
    <property type="protein sequence ID" value="MTI25950.1"/>
    <property type="molecule type" value="Genomic_DNA"/>
</dbReference>
<dbReference type="Pfam" id="PF12697">
    <property type="entry name" value="Abhydrolase_6"/>
    <property type="match status" value="1"/>
</dbReference>
<feature type="domain" description="AB hydrolase-1" evidence="1">
    <location>
        <begin position="34"/>
        <end position="267"/>
    </location>
</feature>
<evidence type="ECO:0000313" key="2">
    <source>
        <dbReference type="EMBL" id="MTI25950.1"/>
    </source>
</evidence>
<comment type="caution">
    <text evidence="2">The sequence shown here is derived from an EMBL/GenBank/DDBJ whole genome shotgun (WGS) entry which is preliminary data.</text>
</comment>
<dbReference type="Proteomes" id="UP000798808">
    <property type="component" value="Unassembled WGS sequence"/>
</dbReference>
<gene>
    <name evidence="2" type="ORF">E1163_13420</name>
</gene>
<dbReference type="SUPFAM" id="SSF53474">
    <property type="entry name" value="alpha/beta-Hydrolases"/>
    <property type="match status" value="1"/>
</dbReference>
<dbReference type="InterPro" id="IPR000073">
    <property type="entry name" value="AB_hydrolase_1"/>
</dbReference>
<reference evidence="2 3" key="1">
    <citation type="submission" date="2019-02" db="EMBL/GenBank/DDBJ databases">
        <authorList>
            <person name="Goldberg S.R."/>
            <person name="Haltli B.A."/>
            <person name="Correa H."/>
            <person name="Russell K.G."/>
        </authorList>
    </citation>
    <scope>NUCLEOTIDE SEQUENCE [LARGE SCALE GENOMIC DNA]</scope>
    <source>
        <strain evidence="2 3">JCM 16186</strain>
    </source>
</reference>
<sequence>MKKLILIVAAVLVTFITYAQKSFQVEKSGNGSPVLLLPGFTCPGEIWDETVEGLGANFQYHQVSYAGFNGIDPIDMPWYETIKKDLAAYLVEQKLGRAIVIGHSMGGMLAMDIAAEHPELVEKLVLVDALPCIRQLMMPHIKAEDITYDNPYNQRMLAMNAEDFHQNAKYMAASMTNQPEKVDQLIAWIEAADRKTYTYGYTDLLKVDLREEIAGITAETLILAADFPTKEATSKNLNDQFEKLNHKEIKIADGSKHFIMFDQKDWLIQQITAFLQ</sequence>
<keyword evidence="3" id="KW-1185">Reference proteome</keyword>
<accession>A0ABW9RSH2</accession>
<dbReference type="PRINTS" id="PR00111">
    <property type="entry name" value="ABHYDROLASE"/>
</dbReference>
<organism evidence="2 3">
    <name type="scientific">Fulvivirga kasyanovii</name>
    <dbReference type="NCBI Taxonomy" id="396812"/>
    <lineage>
        <taxon>Bacteria</taxon>
        <taxon>Pseudomonadati</taxon>
        <taxon>Bacteroidota</taxon>
        <taxon>Cytophagia</taxon>
        <taxon>Cytophagales</taxon>
        <taxon>Fulvivirgaceae</taxon>
        <taxon>Fulvivirga</taxon>
    </lineage>
</organism>
<dbReference type="InterPro" id="IPR050266">
    <property type="entry name" value="AB_hydrolase_sf"/>
</dbReference>
<dbReference type="PANTHER" id="PTHR43798">
    <property type="entry name" value="MONOACYLGLYCEROL LIPASE"/>
    <property type="match status" value="1"/>
</dbReference>
<evidence type="ECO:0000259" key="1">
    <source>
        <dbReference type="Pfam" id="PF12697"/>
    </source>
</evidence>